<comment type="caution">
    <text evidence="3">The sequence shown here is derived from an EMBL/GenBank/DDBJ whole genome shotgun (WGS) entry which is preliminary data.</text>
</comment>
<sequence>MITRLTTGEAASEKQHLKRTSIKSARGRRAVRHQGDPCTCQLLPLTHTEALQEIRKAEEPLLENILLPTELLQEVQQHIQELLAQRQPFSLFVLHVVQVERRSTYDATTHKHVFRPPHCSHPAPGFMSQLEDKIKAVLRGSDQLCTHGEGSALLFLPGVGSGGAYNILERIYAQVDLLEAETIIPPLRHETHIIIGYASFPEQQETYEGFLQQLGRCERRVTLKPRMLLPISATYSRHSNLYHQPPAYEAAMPSSVPFMHLPTCLPRRLTRLIPHSVACTLRCVPVGREQQALTIALADPSDQESLDYLAQLTHMTIFPVACKHEELDILLATKW</sequence>
<dbReference type="Gene3D" id="3.30.300.160">
    <property type="entry name" value="Type II secretion system, protein E, N-terminal domain"/>
    <property type="match status" value="1"/>
</dbReference>
<organism evidence="3 4">
    <name type="scientific">Ktedonobacter robiniae</name>
    <dbReference type="NCBI Taxonomy" id="2778365"/>
    <lineage>
        <taxon>Bacteria</taxon>
        <taxon>Bacillati</taxon>
        <taxon>Chloroflexota</taxon>
        <taxon>Ktedonobacteria</taxon>
        <taxon>Ktedonobacterales</taxon>
        <taxon>Ktedonobacteraceae</taxon>
        <taxon>Ktedonobacter</taxon>
    </lineage>
</organism>
<keyword evidence="4" id="KW-1185">Reference proteome</keyword>
<dbReference type="Pfam" id="PF05157">
    <property type="entry name" value="MshEN"/>
    <property type="match status" value="1"/>
</dbReference>
<protein>
    <recommendedName>
        <fullName evidence="2">Type II secretion system protein GspE N-terminal domain-containing protein</fullName>
    </recommendedName>
</protein>
<dbReference type="EMBL" id="BNJG01000001">
    <property type="protein sequence ID" value="GHO53930.1"/>
    <property type="molecule type" value="Genomic_DNA"/>
</dbReference>
<reference evidence="3 4" key="1">
    <citation type="journal article" date="2021" name="Int. J. Syst. Evol. Microbiol.">
        <title>Reticulibacter mediterranei gen. nov., sp. nov., within the new family Reticulibacteraceae fam. nov., and Ktedonospora formicarum gen. nov., sp. nov., Ktedonobacter robiniae sp. nov., Dictyobacter formicarum sp. nov. and Dictyobacter arantiisoli sp. nov., belonging to the class Ktedonobacteria.</title>
        <authorList>
            <person name="Yabe S."/>
            <person name="Zheng Y."/>
            <person name="Wang C.M."/>
            <person name="Sakai Y."/>
            <person name="Abe K."/>
            <person name="Yokota A."/>
            <person name="Donadio S."/>
            <person name="Cavaletti L."/>
            <person name="Monciardini P."/>
        </authorList>
    </citation>
    <scope>NUCLEOTIDE SEQUENCE [LARGE SCALE GENOMIC DNA]</scope>
    <source>
        <strain evidence="3 4">SOSP1-30</strain>
    </source>
</reference>
<feature type="domain" description="Type II secretion system protein GspE N-terminal" evidence="2">
    <location>
        <begin position="256"/>
        <end position="331"/>
    </location>
</feature>
<proteinExistence type="predicted"/>
<dbReference type="SUPFAM" id="SSF160246">
    <property type="entry name" value="EspE N-terminal domain-like"/>
    <property type="match status" value="1"/>
</dbReference>
<dbReference type="InterPro" id="IPR037257">
    <property type="entry name" value="T2SS_E_N_sf"/>
</dbReference>
<dbReference type="Proteomes" id="UP000654345">
    <property type="component" value="Unassembled WGS sequence"/>
</dbReference>
<evidence type="ECO:0000259" key="2">
    <source>
        <dbReference type="Pfam" id="PF05157"/>
    </source>
</evidence>
<dbReference type="InterPro" id="IPR007831">
    <property type="entry name" value="T2SS_GspE_N"/>
</dbReference>
<gene>
    <name evidence="3" type="ORF">KSB_24050</name>
</gene>
<evidence type="ECO:0000313" key="4">
    <source>
        <dbReference type="Proteomes" id="UP000654345"/>
    </source>
</evidence>
<evidence type="ECO:0000256" key="1">
    <source>
        <dbReference type="SAM" id="MobiDB-lite"/>
    </source>
</evidence>
<name>A0ABQ3UMK0_9CHLR</name>
<evidence type="ECO:0000313" key="3">
    <source>
        <dbReference type="EMBL" id="GHO53930.1"/>
    </source>
</evidence>
<dbReference type="RefSeq" id="WP_201370698.1">
    <property type="nucleotide sequence ID" value="NZ_BNJG01000001.1"/>
</dbReference>
<accession>A0ABQ3UMK0</accession>
<feature type="region of interest" description="Disordered" evidence="1">
    <location>
        <begin position="1"/>
        <end position="30"/>
    </location>
</feature>
<feature type="compositionally biased region" description="Basic residues" evidence="1">
    <location>
        <begin position="16"/>
        <end position="30"/>
    </location>
</feature>